<evidence type="ECO:0000313" key="8">
    <source>
        <dbReference type="Proteomes" id="UP000027265"/>
    </source>
</evidence>
<dbReference type="AlphaFoldDB" id="A0A067QAH2"/>
<keyword evidence="6" id="KW-0732">Signal</keyword>
<evidence type="ECO:0000256" key="4">
    <source>
        <dbReference type="ARBA" id="ARBA00022525"/>
    </source>
</evidence>
<dbReference type="GO" id="GO:0009277">
    <property type="term" value="C:fungal-type cell wall"/>
    <property type="evidence" value="ECO:0007669"/>
    <property type="project" value="InterPro"/>
</dbReference>
<organism evidence="7 8">
    <name type="scientific">Jaapia argillacea MUCL 33604</name>
    <dbReference type="NCBI Taxonomy" id="933084"/>
    <lineage>
        <taxon>Eukaryota</taxon>
        <taxon>Fungi</taxon>
        <taxon>Dikarya</taxon>
        <taxon>Basidiomycota</taxon>
        <taxon>Agaricomycotina</taxon>
        <taxon>Agaricomycetes</taxon>
        <taxon>Agaricomycetidae</taxon>
        <taxon>Jaapiales</taxon>
        <taxon>Jaapiaceae</taxon>
        <taxon>Jaapia</taxon>
    </lineage>
</organism>
<evidence type="ECO:0000256" key="6">
    <source>
        <dbReference type="RuleBase" id="RU365009"/>
    </source>
</evidence>
<dbReference type="CDD" id="cd23507">
    <property type="entry name" value="hydrophobin_I"/>
    <property type="match status" value="1"/>
</dbReference>
<evidence type="ECO:0000256" key="5">
    <source>
        <dbReference type="ARBA" id="ARBA00023157"/>
    </source>
</evidence>
<dbReference type="GO" id="GO:0005199">
    <property type="term" value="F:structural constituent of cell wall"/>
    <property type="evidence" value="ECO:0007669"/>
    <property type="project" value="InterPro"/>
</dbReference>
<evidence type="ECO:0000256" key="3">
    <source>
        <dbReference type="ARBA" id="ARBA00022512"/>
    </source>
</evidence>
<evidence type="ECO:0000256" key="2">
    <source>
        <dbReference type="ARBA" id="ARBA00010446"/>
    </source>
</evidence>
<dbReference type="InterPro" id="IPR001338">
    <property type="entry name" value="Class_I_Hydrophobin"/>
</dbReference>
<dbReference type="EMBL" id="KL197714">
    <property type="protein sequence ID" value="KDQ60497.1"/>
    <property type="molecule type" value="Genomic_DNA"/>
</dbReference>
<proteinExistence type="inferred from homology"/>
<feature type="non-terminal residue" evidence="7">
    <location>
        <position position="1"/>
    </location>
</feature>
<dbReference type="Proteomes" id="UP000027265">
    <property type="component" value="Unassembled WGS sequence"/>
</dbReference>
<gene>
    <name evidence="7" type="ORF">JAAARDRAFT_115331</name>
</gene>
<name>A0A067QAH2_9AGAM</name>
<feature type="non-terminal residue" evidence="7">
    <location>
        <position position="107"/>
    </location>
</feature>
<dbReference type="SMART" id="SM00075">
    <property type="entry name" value="HYDRO"/>
    <property type="match status" value="1"/>
</dbReference>
<dbReference type="Pfam" id="PF01185">
    <property type="entry name" value="Hydrophobin"/>
    <property type="match status" value="1"/>
</dbReference>
<comment type="similarity">
    <text evidence="2 6">Belongs to the fungal hydrophobin family.</text>
</comment>
<keyword evidence="4 6" id="KW-0964">Secreted</keyword>
<dbReference type="HOGENOM" id="CLU_105134_2_0_1"/>
<dbReference type="InParanoid" id="A0A067QAH2"/>
<dbReference type="OrthoDB" id="4225815at2759"/>
<evidence type="ECO:0000313" key="7">
    <source>
        <dbReference type="EMBL" id="KDQ60497.1"/>
    </source>
</evidence>
<reference evidence="8" key="1">
    <citation type="journal article" date="2014" name="Proc. Natl. Acad. Sci. U.S.A.">
        <title>Extensive sampling of basidiomycete genomes demonstrates inadequacy of the white-rot/brown-rot paradigm for wood decay fungi.</title>
        <authorList>
            <person name="Riley R."/>
            <person name="Salamov A.A."/>
            <person name="Brown D.W."/>
            <person name="Nagy L.G."/>
            <person name="Floudas D."/>
            <person name="Held B.W."/>
            <person name="Levasseur A."/>
            <person name="Lombard V."/>
            <person name="Morin E."/>
            <person name="Otillar R."/>
            <person name="Lindquist E.A."/>
            <person name="Sun H."/>
            <person name="LaButti K.M."/>
            <person name="Schmutz J."/>
            <person name="Jabbour D."/>
            <person name="Luo H."/>
            <person name="Baker S.E."/>
            <person name="Pisabarro A.G."/>
            <person name="Walton J.D."/>
            <person name="Blanchette R.A."/>
            <person name="Henrissat B."/>
            <person name="Martin F."/>
            <person name="Cullen D."/>
            <person name="Hibbett D.S."/>
            <person name="Grigoriev I.V."/>
        </authorList>
    </citation>
    <scope>NUCLEOTIDE SEQUENCE [LARGE SCALE GENOMIC DNA]</scope>
    <source>
        <strain evidence="8">MUCL 33604</strain>
    </source>
</reference>
<comment type="subcellular location">
    <subcellularLocation>
        <location evidence="1 6">Secreted</location>
        <location evidence="1 6">Cell wall</location>
    </subcellularLocation>
</comment>
<protein>
    <recommendedName>
        <fullName evidence="6">Hydrophobin</fullName>
    </recommendedName>
</protein>
<keyword evidence="5 6" id="KW-1015">Disulfide bond</keyword>
<keyword evidence="3 6" id="KW-0134">Cell wall</keyword>
<evidence type="ECO:0000256" key="1">
    <source>
        <dbReference type="ARBA" id="ARBA00004191"/>
    </source>
</evidence>
<dbReference type="STRING" id="933084.A0A067QAH2"/>
<accession>A0A067QAH2</accession>
<sequence>FVALTVSAILATAMPTPDMEARQTSQCNVGTLNCCNSVQSSTSLGVTSLAGLLGIDLSGITGLVGLTCSPLSVLGVGNGGTCTASPVCCENNQFGGLISLGCIPITL</sequence>
<keyword evidence="8" id="KW-1185">Reference proteome</keyword>